<comment type="similarity">
    <text evidence="1 7 9">Belongs to the uracil-DNA glycosylase (UDG) superfamily. UNG family.</text>
</comment>
<dbReference type="GO" id="GO:0097510">
    <property type="term" value="P:base-excision repair, AP site formation via deaminated base removal"/>
    <property type="evidence" value="ECO:0007669"/>
    <property type="project" value="TreeGrafter"/>
</dbReference>
<dbReference type="PANTHER" id="PTHR11264:SF0">
    <property type="entry name" value="URACIL-DNA GLYCOSYLASE"/>
    <property type="match status" value="1"/>
</dbReference>
<dbReference type="InterPro" id="IPR018085">
    <property type="entry name" value="Ura-DNA_Glyclase_AS"/>
</dbReference>
<dbReference type="NCBIfam" id="TIGR00628">
    <property type="entry name" value="ung"/>
    <property type="match status" value="1"/>
</dbReference>
<dbReference type="HAMAP" id="MF_00148">
    <property type="entry name" value="UDG"/>
    <property type="match status" value="1"/>
</dbReference>
<dbReference type="OrthoDB" id="10031947at2759"/>
<dbReference type="InterPro" id="IPR002043">
    <property type="entry name" value="UDG_fam1"/>
</dbReference>
<keyword evidence="6 7" id="KW-0539">Nucleus</keyword>
<evidence type="ECO:0000256" key="2">
    <source>
        <dbReference type="ARBA" id="ARBA00022763"/>
    </source>
</evidence>
<dbReference type="InterPro" id="IPR036895">
    <property type="entry name" value="Uracil-DNA_glycosylase-like_sf"/>
</dbReference>
<dbReference type="AlphaFoldDB" id="A0A875S1R5"/>
<evidence type="ECO:0000259" key="10">
    <source>
        <dbReference type="SMART" id="SM00986"/>
    </source>
</evidence>
<dbReference type="SMART" id="SM00987">
    <property type="entry name" value="UreE_C"/>
    <property type="match status" value="1"/>
</dbReference>
<dbReference type="EC" id="3.2.2.27" evidence="7 9"/>
<sequence>MSAGVKHSITDFFAVSKRQKSTISKKAAAVVKPSPKSSTPLNVTSVATPGLSMFKVKPPSVANKFDRQAWINSLSVEQKELLDLEINTMDESWLAVLHEEMTKPYFIDLKKFLRDEWKSGKVIFPPQKDIYSWSRLAPLSKVKVLILGQDPYHNYNQAHGLAFSVHDPRTKPPPSLNNIYKCLKKDYPDFVVPTTGDLTQWAQQGILLLNTCLTVRAHNANSHSNHGWEKFTSTVIRKLVDYKNHVVHQGLVIIAWGSPAQRTIRNVGHIDWDQNLFLKSVHPSPLSAPRGFFDCQHFIKCNNWLYERYGSEGLIDWAIVDGNKLQDLEKKKDKSKRLQEALEARKKPKDE</sequence>
<keyword evidence="4 7" id="KW-0496">Mitochondrion</keyword>
<protein>
    <recommendedName>
        <fullName evidence="7 9">Uracil-DNA glycosylase</fullName>
        <shortName evidence="7">UDG</shortName>
        <ecNumber evidence="7 9">3.2.2.27</ecNumber>
    </recommendedName>
</protein>
<dbReference type="GO" id="GO:0004844">
    <property type="term" value="F:uracil DNA N-glycosylase activity"/>
    <property type="evidence" value="ECO:0007669"/>
    <property type="project" value="UniProtKB-UniRule"/>
</dbReference>
<evidence type="ECO:0000256" key="1">
    <source>
        <dbReference type="ARBA" id="ARBA00008184"/>
    </source>
</evidence>
<dbReference type="PROSITE" id="PS00130">
    <property type="entry name" value="U_DNA_GLYCOSYLASE"/>
    <property type="match status" value="1"/>
</dbReference>
<evidence type="ECO:0000256" key="3">
    <source>
        <dbReference type="ARBA" id="ARBA00022801"/>
    </source>
</evidence>
<keyword evidence="2 7" id="KW-0227">DNA damage</keyword>
<comment type="subcellular location">
    <subcellularLocation>
        <location evidence="7">Mitochondrion</location>
    </subcellularLocation>
    <subcellularLocation>
        <location evidence="7">Nucleus</location>
    </subcellularLocation>
</comment>
<feature type="domain" description="Uracil-DNA glycosylase-like" evidence="10">
    <location>
        <begin position="135"/>
        <end position="305"/>
    </location>
</feature>
<dbReference type="PANTHER" id="PTHR11264">
    <property type="entry name" value="URACIL-DNA GLYCOSYLASE"/>
    <property type="match status" value="1"/>
</dbReference>
<organism evidence="11 12">
    <name type="scientific">Eeniella nana</name>
    <name type="common">Yeast</name>
    <name type="synonym">Brettanomyces nanus</name>
    <dbReference type="NCBI Taxonomy" id="13502"/>
    <lineage>
        <taxon>Eukaryota</taxon>
        <taxon>Fungi</taxon>
        <taxon>Dikarya</taxon>
        <taxon>Ascomycota</taxon>
        <taxon>Saccharomycotina</taxon>
        <taxon>Pichiomycetes</taxon>
        <taxon>Pichiales</taxon>
        <taxon>Pichiaceae</taxon>
        <taxon>Brettanomyces</taxon>
    </lineage>
</organism>
<dbReference type="EMBL" id="CP064813">
    <property type="protein sequence ID" value="QPG74888.1"/>
    <property type="molecule type" value="Genomic_DNA"/>
</dbReference>
<keyword evidence="3 7" id="KW-0378">Hydrolase</keyword>
<dbReference type="NCBIfam" id="NF003589">
    <property type="entry name" value="PRK05254.1-2"/>
    <property type="match status" value="1"/>
</dbReference>
<evidence type="ECO:0000313" key="12">
    <source>
        <dbReference type="Proteomes" id="UP000662931"/>
    </source>
</evidence>
<dbReference type="NCBIfam" id="NF003588">
    <property type="entry name" value="PRK05254.1-1"/>
    <property type="match status" value="1"/>
</dbReference>
<name>A0A875S1R5_EENNA</name>
<dbReference type="Pfam" id="PF03167">
    <property type="entry name" value="UDG"/>
    <property type="match status" value="1"/>
</dbReference>
<accession>A0A875S1R5</accession>
<dbReference type="FunFam" id="3.40.470.10:FF:000007">
    <property type="entry name" value="Uracil-DNA glycosylase"/>
    <property type="match status" value="1"/>
</dbReference>
<gene>
    <name evidence="7" type="primary">UNG1</name>
    <name evidence="11" type="ORF">FOA43_002225</name>
</gene>
<dbReference type="GO" id="GO:0005634">
    <property type="term" value="C:nucleus"/>
    <property type="evidence" value="ECO:0007669"/>
    <property type="project" value="UniProtKB-SubCell"/>
</dbReference>
<dbReference type="GO" id="GO:0005739">
    <property type="term" value="C:mitochondrion"/>
    <property type="evidence" value="ECO:0007669"/>
    <property type="project" value="UniProtKB-SubCell"/>
</dbReference>
<evidence type="ECO:0000256" key="6">
    <source>
        <dbReference type="ARBA" id="ARBA00023242"/>
    </source>
</evidence>
<comment type="function">
    <text evidence="7 9">Excises uracil residues from the DNA which can arise as a result of misincorporation of dUMP residues by DNA polymerase or due to deamination of cytosine.</text>
</comment>
<dbReference type="CDD" id="cd10027">
    <property type="entry name" value="UDG-F1-like"/>
    <property type="match status" value="1"/>
</dbReference>
<dbReference type="SUPFAM" id="SSF52141">
    <property type="entry name" value="Uracil-DNA glycosylase-like"/>
    <property type="match status" value="1"/>
</dbReference>
<evidence type="ECO:0000256" key="8">
    <source>
        <dbReference type="PROSITE-ProRule" id="PRU10072"/>
    </source>
</evidence>
<dbReference type="Gene3D" id="3.40.470.10">
    <property type="entry name" value="Uracil-DNA glycosylase-like domain"/>
    <property type="match status" value="1"/>
</dbReference>
<evidence type="ECO:0000313" key="11">
    <source>
        <dbReference type="EMBL" id="QPG74888.1"/>
    </source>
</evidence>
<dbReference type="Proteomes" id="UP000662931">
    <property type="component" value="Chromosome 2"/>
</dbReference>
<comment type="catalytic activity">
    <reaction evidence="7 9">
        <text>Hydrolyzes single-stranded DNA or mismatched double-stranded DNA and polynucleotides, releasing free uracil.</text>
        <dbReference type="EC" id="3.2.2.27"/>
    </reaction>
</comment>
<dbReference type="SMART" id="SM00986">
    <property type="entry name" value="UDG"/>
    <property type="match status" value="1"/>
</dbReference>
<keyword evidence="5 7" id="KW-0234">DNA repair</keyword>
<proteinExistence type="inferred from homology"/>
<dbReference type="NCBIfam" id="NF003592">
    <property type="entry name" value="PRK05254.1-5"/>
    <property type="match status" value="1"/>
</dbReference>
<reference evidence="11" key="1">
    <citation type="submission" date="2020-10" db="EMBL/GenBank/DDBJ databases">
        <authorList>
            <person name="Roach M.J.R."/>
        </authorList>
    </citation>
    <scope>NUCLEOTIDE SEQUENCE</scope>
    <source>
        <strain evidence="11">CBS 1945</strain>
    </source>
</reference>
<evidence type="ECO:0000256" key="7">
    <source>
        <dbReference type="HAMAP-Rule" id="MF_03166"/>
    </source>
</evidence>
<dbReference type="InterPro" id="IPR005122">
    <property type="entry name" value="Uracil-DNA_glycosylase-like"/>
</dbReference>
<evidence type="ECO:0000256" key="5">
    <source>
        <dbReference type="ARBA" id="ARBA00023204"/>
    </source>
</evidence>
<keyword evidence="12" id="KW-1185">Reference proteome</keyword>
<evidence type="ECO:0000256" key="9">
    <source>
        <dbReference type="RuleBase" id="RU003780"/>
    </source>
</evidence>
<feature type="active site" description="Proton acceptor" evidence="7 8">
    <location>
        <position position="150"/>
    </location>
</feature>
<evidence type="ECO:0000256" key="4">
    <source>
        <dbReference type="ARBA" id="ARBA00023128"/>
    </source>
</evidence>